<dbReference type="Pfam" id="PF00166">
    <property type="entry name" value="Cpn10"/>
    <property type="match status" value="2"/>
</dbReference>
<evidence type="ECO:0000256" key="5">
    <source>
        <dbReference type="ARBA" id="ARBA00079398"/>
    </source>
</evidence>
<dbReference type="GO" id="GO:0046872">
    <property type="term" value="F:metal ion binding"/>
    <property type="evidence" value="ECO:0007669"/>
    <property type="project" value="TreeGrafter"/>
</dbReference>
<dbReference type="GO" id="GO:0044183">
    <property type="term" value="F:protein folding chaperone"/>
    <property type="evidence" value="ECO:0007669"/>
    <property type="project" value="InterPro"/>
</dbReference>
<evidence type="ECO:0000256" key="6">
    <source>
        <dbReference type="RuleBase" id="RU003479"/>
    </source>
</evidence>
<dbReference type="Gene3D" id="2.30.33.40">
    <property type="entry name" value="GroES chaperonin"/>
    <property type="match status" value="2"/>
</dbReference>
<evidence type="ECO:0000313" key="7">
    <source>
        <dbReference type="EMBL" id="CAD9527578.1"/>
    </source>
</evidence>
<dbReference type="InterPro" id="IPR037124">
    <property type="entry name" value="Chaperonin_GroES_sf"/>
</dbReference>
<dbReference type="SUPFAM" id="SSF50129">
    <property type="entry name" value="GroES-like"/>
    <property type="match status" value="2"/>
</dbReference>
<reference evidence="7" key="1">
    <citation type="submission" date="2021-01" db="EMBL/GenBank/DDBJ databases">
        <authorList>
            <person name="Corre E."/>
            <person name="Pelletier E."/>
            <person name="Niang G."/>
            <person name="Scheremetjew M."/>
            <person name="Finn R."/>
            <person name="Kale V."/>
            <person name="Holt S."/>
            <person name="Cochrane G."/>
            <person name="Meng A."/>
            <person name="Brown T."/>
            <person name="Cohen L."/>
        </authorList>
    </citation>
    <scope>NUCLEOTIDE SEQUENCE</scope>
    <source>
        <strain evidence="7">UTEX LB 985</strain>
    </source>
</reference>
<comment type="similarity">
    <text evidence="1 6">Belongs to the GroES chaperonin family.</text>
</comment>
<dbReference type="SMART" id="SM00883">
    <property type="entry name" value="Cpn10"/>
    <property type="match status" value="2"/>
</dbReference>
<dbReference type="GO" id="GO:0051082">
    <property type="term" value="F:unfolded protein binding"/>
    <property type="evidence" value="ECO:0007669"/>
    <property type="project" value="TreeGrafter"/>
</dbReference>
<dbReference type="InterPro" id="IPR020818">
    <property type="entry name" value="Chaperonin_GroES"/>
</dbReference>
<dbReference type="CDD" id="cd00320">
    <property type="entry name" value="cpn10"/>
    <property type="match status" value="2"/>
</dbReference>
<organism evidence="7">
    <name type="scientific">Haptolina brevifila</name>
    <dbReference type="NCBI Taxonomy" id="156173"/>
    <lineage>
        <taxon>Eukaryota</taxon>
        <taxon>Haptista</taxon>
        <taxon>Haptophyta</taxon>
        <taxon>Prymnesiophyceae</taxon>
        <taxon>Prymnesiales</taxon>
        <taxon>Prymnesiaceae</taxon>
        <taxon>Haptolina</taxon>
    </lineage>
</organism>
<protein>
    <recommendedName>
        <fullName evidence="4">20 kDa chaperonin, chloroplastic</fullName>
    </recommendedName>
    <alternativeName>
        <fullName evidence="3">Chaperonin 10</fullName>
    </alternativeName>
    <alternativeName>
        <fullName evidence="5">Protein Cpn21</fullName>
    </alternativeName>
</protein>
<dbReference type="PRINTS" id="PR00297">
    <property type="entry name" value="CHAPERONIN10"/>
</dbReference>
<proteinExistence type="inferred from homology"/>
<accession>A0A7S2IT45</accession>
<sequence>MSIAILSLFSLTYNLGPPPTRPHLRSSSCAMEEYRLNNYILPGPMKPLGNQVLVKPRKLEDKTDGGLFVPTAESEKPKEAFVIAAGPGEVNAETGELIGCPVKEGDLVLLSDFVGENVDYNGEKHVFVDANNLLGTFSSKELSVSSFTPLGDRVMVAVAEAAKETTTGIALALDDDEDSNQGEVVAVGPGKYTTKGVLQPVGVSTGECVMFNKYAGSLTKMDGKTFKIVFESECIAKW</sequence>
<dbReference type="PANTHER" id="PTHR10772:SF63">
    <property type="entry name" value="20 KDA CHAPERONIN, CHLOROPLASTIC"/>
    <property type="match status" value="1"/>
</dbReference>
<dbReference type="EMBL" id="HBGU01067445">
    <property type="protein sequence ID" value="CAD9527578.1"/>
    <property type="molecule type" value="Transcribed_RNA"/>
</dbReference>
<gene>
    <name evidence="7" type="ORF">CBRE1094_LOCUS36770</name>
</gene>
<evidence type="ECO:0000256" key="3">
    <source>
        <dbReference type="ARBA" id="ARBA00031971"/>
    </source>
</evidence>
<dbReference type="GO" id="GO:0051087">
    <property type="term" value="F:protein-folding chaperone binding"/>
    <property type="evidence" value="ECO:0007669"/>
    <property type="project" value="TreeGrafter"/>
</dbReference>
<evidence type="ECO:0000256" key="1">
    <source>
        <dbReference type="ARBA" id="ARBA00006975"/>
    </source>
</evidence>
<dbReference type="FunFam" id="2.30.33.40:FF:000001">
    <property type="entry name" value="10 kDa chaperonin"/>
    <property type="match status" value="2"/>
</dbReference>
<dbReference type="GO" id="GO:0005524">
    <property type="term" value="F:ATP binding"/>
    <property type="evidence" value="ECO:0007669"/>
    <property type="project" value="InterPro"/>
</dbReference>
<dbReference type="AlphaFoldDB" id="A0A7S2IT45"/>
<name>A0A7S2IT45_9EUKA</name>
<keyword evidence="2 6" id="KW-0143">Chaperone</keyword>
<evidence type="ECO:0000256" key="2">
    <source>
        <dbReference type="ARBA" id="ARBA00023186"/>
    </source>
</evidence>
<evidence type="ECO:0000256" key="4">
    <source>
        <dbReference type="ARBA" id="ARBA00073031"/>
    </source>
</evidence>
<dbReference type="PANTHER" id="PTHR10772">
    <property type="entry name" value="10 KDA HEAT SHOCK PROTEIN"/>
    <property type="match status" value="1"/>
</dbReference>
<dbReference type="InterPro" id="IPR011032">
    <property type="entry name" value="GroES-like_sf"/>
</dbReference>